<name>A0A7W5P898_9ACTN</name>
<feature type="region of interest" description="Disordered" evidence="1">
    <location>
        <begin position="1"/>
        <end position="21"/>
    </location>
</feature>
<dbReference type="RefSeq" id="WP_183340150.1">
    <property type="nucleotide sequence ID" value="NZ_JACHZG010000001.1"/>
</dbReference>
<feature type="transmembrane region" description="Helical" evidence="2">
    <location>
        <begin position="31"/>
        <end position="53"/>
    </location>
</feature>
<reference evidence="3 4" key="1">
    <citation type="submission" date="2020-08" db="EMBL/GenBank/DDBJ databases">
        <title>Sequencing the genomes of 1000 actinobacteria strains.</title>
        <authorList>
            <person name="Klenk H.-P."/>
        </authorList>
    </citation>
    <scope>NUCLEOTIDE SEQUENCE [LARGE SCALE GENOMIC DNA]</scope>
    <source>
        <strain evidence="3 4">DSM 11053</strain>
    </source>
</reference>
<evidence type="ECO:0000256" key="2">
    <source>
        <dbReference type="SAM" id="Phobius"/>
    </source>
</evidence>
<evidence type="ECO:0000256" key="1">
    <source>
        <dbReference type="SAM" id="MobiDB-lite"/>
    </source>
</evidence>
<evidence type="ECO:0000313" key="3">
    <source>
        <dbReference type="EMBL" id="MBB3328340.1"/>
    </source>
</evidence>
<dbReference type="AlphaFoldDB" id="A0A7W5P898"/>
<dbReference type="Proteomes" id="UP000565572">
    <property type="component" value="Unassembled WGS sequence"/>
</dbReference>
<dbReference type="EMBL" id="JACHZG010000001">
    <property type="protein sequence ID" value="MBB3328340.1"/>
    <property type="molecule type" value="Genomic_DNA"/>
</dbReference>
<accession>A0A7W5P898</accession>
<keyword evidence="4" id="KW-1185">Reference proteome</keyword>
<proteinExistence type="predicted"/>
<sequence length="70" mass="7236">MAATEPDGSAPPPPLTDDLATRGPWVTTRTLTAVVLVLVVLLLVSAVVGFVLLHQPRLTPLPVPSVSSIA</sequence>
<organism evidence="3 4">
    <name type="scientific">Microlunatus antarcticus</name>
    <dbReference type="NCBI Taxonomy" id="53388"/>
    <lineage>
        <taxon>Bacteria</taxon>
        <taxon>Bacillati</taxon>
        <taxon>Actinomycetota</taxon>
        <taxon>Actinomycetes</taxon>
        <taxon>Propionibacteriales</taxon>
        <taxon>Propionibacteriaceae</taxon>
        <taxon>Microlunatus</taxon>
    </lineage>
</organism>
<keyword evidence="2" id="KW-0812">Transmembrane</keyword>
<protein>
    <submittedName>
        <fullName evidence="3">Uncharacterized protein</fullName>
    </submittedName>
</protein>
<gene>
    <name evidence="3" type="ORF">FHX39_003284</name>
</gene>
<comment type="caution">
    <text evidence="3">The sequence shown here is derived from an EMBL/GenBank/DDBJ whole genome shotgun (WGS) entry which is preliminary data.</text>
</comment>
<keyword evidence="2" id="KW-0472">Membrane</keyword>
<keyword evidence="2" id="KW-1133">Transmembrane helix</keyword>
<evidence type="ECO:0000313" key="4">
    <source>
        <dbReference type="Proteomes" id="UP000565572"/>
    </source>
</evidence>